<feature type="transmembrane region" description="Helical" evidence="7">
    <location>
        <begin position="339"/>
        <end position="369"/>
    </location>
</feature>
<comment type="caution">
    <text evidence="8">The sequence shown here is derived from an EMBL/GenBank/DDBJ whole genome shotgun (WGS) entry which is preliminary data.</text>
</comment>
<evidence type="ECO:0000256" key="6">
    <source>
        <dbReference type="SAM" id="MobiDB-lite"/>
    </source>
</evidence>
<dbReference type="Pfam" id="PF01594">
    <property type="entry name" value="AI-2E_transport"/>
    <property type="match status" value="1"/>
</dbReference>
<dbReference type="GO" id="GO:0016020">
    <property type="term" value="C:membrane"/>
    <property type="evidence" value="ECO:0007669"/>
    <property type="project" value="UniProtKB-SubCell"/>
</dbReference>
<feature type="transmembrane region" description="Helical" evidence="7">
    <location>
        <begin position="267"/>
        <end position="289"/>
    </location>
</feature>
<organism evidence="8">
    <name type="scientific">Schlesneria paludicola</name>
    <dbReference type="NCBI Taxonomy" id="360056"/>
    <lineage>
        <taxon>Bacteria</taxon>
        <taxon>Pseudomonadati</taxon>
        <taxon>Planctomycetota</taxon>
        <taxon>Planctomycetia</taxon>
        <taxon>Planctomycetales</taxon>
        <taxon>Planctomycetaceae</taxon>
        <taxon>Schlesneria</taxon>
    </lineage>
</organism>
<sequence length="418" mass="44594">MPQAVAVVQGRVSRPLRNACGFANLSRMTRERVISLTVLLALLLLLGAMFYRFLAPFLLPLFLAAVLAIICQPVHGWVLARCGGHKALAAGVTAGLVVTVVSVPVTIGTVIAAVQLLEFSQTYLSERSLEGSEVWKLAAPIWRWLAAWDPELTEATLRKDIAHAAQQVARQMAGTTLSWVSSSVGAFVSLTVAVGMLLIAFYYFLADGPEFLQSTQRLIPVPADHQQQLWAEFTKATRAVVLATFCAAFAQGLATAVALQVLGFGHFLVFLAAASIASLVPIAGTWMVWGPCALWLLLQGHWMSAGALFLWGVLVVGLLDNVVRTYVLNSDAELHPLLAFVSVLGALQVLGLWGIFIGPIVACCLSGLLKILRHEFNLLLAERSPDAVPAVSGSASAPLEPARWPVASPVPTPPDGVG</sequence>
<evidence type="ECO:0000256" key="3">
    <source>
        <dbReference type="ARBA" id="ARBA00022692"/>
    </source>
</evidence>
<dbReference type="PANTHER" id="PTHR21716:SF4">
    <property type="entry name" value="TRANSMEMBRANE PROTEIN 245"/>
    <property type="match status" value="1"/>
</dbReference>
<evidence type="ECO:0000313" key="8">
    <source>
        <dbReference type="EMBL" id="HGT41269.1"/>
    </source>
</evidence>
<feature type="transmembrane region" description="Helical" evidence="7">
    <location>
        <begin position="301"/>
        <end position="319"/>
    </location>
</feature>
<evidence type="ECO:0000256" key="1">
    <source>
        <dbReference type="ARBA" id="ARBA00004141"/>
    </source>
</evidence>
<evidence type="ECO:0000256" key="7">
    <source>
        <dbReference type="SAM" id="Phobius"/>
    </source>
</evidence>
<feature type="region of interest" description="Disordered" evidence="6">
    <location>
        <begin position="392"/>
        <end position="418"/>
    </location>
</feature>
<name>A0A7C4QUS6_9PLAN</name>
<dbReference type="InterPro" id="IPR002549">
    <property type="entry name" value="AI-2E-like"/>
</dbReference>
<evidence type="ECO:0000256" key="4">
    <source>
        <dbReference type="ARBA" id="ARBA00022989"/>
    </source>
</evidence>
<keyword evidence="3 7" id="KW-0812">Transmembrane</keyword>
<dbReference type="AlphaFoldDB" id="A0A7C4QUS6"/>
<feature type="transmembrane region" description="Helical" evidence="7">
    <location>
        <begin position="87"/>
        <end position="114"/>
    </location>
</feature>
<comment type="subcellular location">
    <subcellularLocation>
        <location evidence="1">Membrane</location>
        <topology evidence="1">Multi-pass membrane protein</topology>
    </subcellularLocation>
</comment>
<feature type="compositionally biased region" description="Pro residues" evidence="6">
    <location>
        <begin position="408"/>
        <end position="418"/>
    </location>
</feature>
<evidence type="ECO:0000256" key="5">
    <source>
        <dbReference type="ARBA" id="ARBA00023136"/>
    </source>
</evidence>
<feature type="transmembrane region" description="Helical" evidence="7">
    <location>
        <begin position="184"/>
        <end position="205"/>
    </location>
</feature>
<keyword evidence="4 7" id="KW-1133">Transmembrane helix</keyword>
<dbReference type="PANTHER" id="PTHR21716">
    <property type="entry name" value="TRANSMEMBRANE PROTEIN"/>
    <property type="match status" value="1"/>
</dbReference>
<dbReference type="EMBL" id="DSVQ01000020">
    <property type="protein sequence ID" value="HGT41269.1"/>
    <property type="molecule type" value="Genomic_DNA"/>
</dbReference>
<proteinExistence type="inferred from homology"/>
<protein>
    <submittedName>
        <fullName evidence="8">AI-2E family transporter</fullName>
    </submittedName>
</protein>
<reference evidence="8" key="1">
    <citation type="journal article" date="2020" name="mSystems">
        <title>Genome- and Community-Level Interaction Insights into Carbon Utilization and Element Cycling Functions of Hydrothermarchaeota in Hydrothermal Sediment.</title>
        <authorList>
            <person name="Zhou Z."/>
            <person name="Liu Y."/>
            <person name="Xu W."/>
            <person name="Pan J."/>
            <person name="Luo Z.H."/>
            <person name="Li M."/>
        </authorList>
    </citation>
    <scope>NUCLEOTIDE SEQUENCE [LARGE SCALE GENOMIC DNA]</scope>
    <source>
        <strain evidence="8">SpSt-508</strain>
    </source>
</reference>
<gene>
    <name evidence="8" type="ORF">ENS64_18635</name>
</gene>
<feature type="transmembrane region" description="Helical" evidence="7">
    <location>
        <begin position="33"/>
        <end position="51"/>
    </location>
</feature>
<feature type="transmembrane region" description="Helical" evidence="7">
    <location>
        <begin position="57"/>
        <end position="80"/>
    </location>
</feature>
<keyword evidence="5 7" id="KW-0472">Membrane</keyword>
<evidence type="ECO:0000256" key="2">
    <source>
        <dbReference type="ARBA" id="ARBA00009773"/>
    </source>
</evidence>
<feature type="transmembrane region" description="Helical" evidence="7">
    <location>
        <begin position="239"/>
        <end position="261"/>
    </location>
</feature>
<comment type="similarity">
    <text evidence="2">Belongs to the autoinducer-2 exporter (AI-2E) (TC 2.A.86) family.</text>
</comment>
<accession>A0A7C4QUS6</accession>